<dbReference type="OrthoDB" id="1490595at2"/>
<keyword evidence="2" id="KW-0808">Transferase</keyword>
<accession>A0A6N8U599</accession>
<protein>
    <submittedName>
        <fullName evidence="2">Methyltransferase domain-containing protein</fullName>
    </submittedName>
</protein>
<evidence type="ECO:0000313" key="2">
    <source>
        <dbReference type="EMBL" id="MXQ51665.1"/>
    </source>
</evidence>
<organism evidence="2 3">
    <name type="scientific">Salinicoccus hispanicus</name>
    <dbReference type="NCBI Taxonomy" id="157225"/>
    <lineage>
        <taxon>Bacteria</taxon>
        <taxon>Bacillati</taxon>
        <taxon>Bacillota</taxon>
        <taxon>Bacilli</taxon>
        <taxon>Bacillales</taxon>
        <taxon>Staphylococcaceae</taxon>
        <taxon>Salinicoccus</taxon>
    </lineage>
</organism>
<dbReference type="Pfam" id="PF13649">
    <property type="entry name" value="Methyltransf_25"/>
    <property type="match status" value="1"/>
</dbReference>
<dbReference type="Proteomes" id="UP000436284">
    <property type="component" value="Unassembled WGS sequence"/>
</dbReference>
<sequence length="250" mass="28934">MTSNWAEAFYEMQYRSLKQTGEITEYEMNFAKDLRMQVGRPLGSVLELGAWDGRLARTLAGDAETITTVELIPEMVAVAKRHSTSNITPLCGDFYDIEISSTFNTVLYMDGFGVGEDEDQLALLERIRNWFDDDGTAIIDIYNPTHWIKADGQSMRPDSVNFPKVERQYGYDYKKNKMVDTWWHTDKPQDSVSQYLKCYTPEQIHALCQKAELDIIAYFPNGAMDYNAWRYKDIASLEECMSYRIKIKKN</sequence>
<dbReference type="InterPro" id="IPR029063">
    <property type="entry name" value="SAM-dependent_MTases_sf"/>
</dbReference>
<dbReference type="GO" id="GO:0008168">
    <property type="term" value="F:methyltransferase activity"/>
    <property type="evidence" value="ECO:0007669"/>
    <property type="project" value="UniProtKB-KW"/>
</dbReference>
<dbReference type="RefSeq" id="WP_160656670.1">
    <property type="nucleotide sequence ID" value="NZ_JBHRWU010000001.1"/>
</dbReference>
<name>A0A6N8U599_9STAP</name>
<gene>
    <name evidence="2" type="ORF">GQ671_10360</name>
</gene>
<evidence type="ECO:0000313" key="3">
    <source>
        <dbReference type="Proteomes" id="UP000436284"/>
    </source>
</evidence>
<dbReference type="CDD" id="cd02440">
    <property type="entry name" value="AdoMet_MTases"/>
    <property type="match status" value="1"/>
</dbReference>
<feature type="domain" description="Methyltransferase" evidence="1">
    <location>
        <begin position="45"/>
        <end position="135"/>
    </location>
</feature>
<reference evidence="2 3" key="1">
    <citation type="submission" date="2019-12" db="EMBL/GenBank/DDBJ databases">
        <title>Salinicoccus cyprini sp. nov., isolated from gastro-intestinal tract of mirror carp, Cyprinus carpio var. specularis, collected from Gobind Sagar Reservoir, Himachal Pradesh, India.</title>
        <authorList>
            <person name="Talwar C."/>
            <person name="Singh A.K."/>
            <person name="Lal R."/>
            <person name="Negi R.K."/>
        </authorList>
    </citation>
    <scope>NUCLEOTIDE SEQUENCE [LARGE SCALE GENOMIC DNA]</scope>
    <source>
        <strain evidence="2 3">J-82</strain>
    </source>
</reference>
<dbReference type="Gene3D" id="3.40.50.150">
    <property type="entry name" value="Vaccinia Virus protein VP39"/>
    <property type="match status" value="1"/>
</dbReference>
<keyword evidence="2" id="KW-0489">Methyltransferase</keyword>
<comment type="caution">
    <text evidence="2">The sequence shown here is derived from an EMBL/GenBank/DDBJ whole genome shotgun (WGS) entry which is preliminary data.</text>
</comment>
<dbReference type="AlphaFoldDB" id="A0A6N8U599"/>
<dbReference type="GO" id="GO:0032259">
    <property type="term" value="P:methylation"/>
    <property type="evidence" value="ECO:0007669"/>
    <property type="project" value="UniProtKB-KW"/>
</dbReference>
<evidence type="ECO:0000259" key="1">
    <source>
        <dbReference type="Pfam" id="PF13649"/>
    </source>
</evidence>
<dbReference type="EMBL" id="WUUK01000004">
    <property type="protein sequence ID" value="MXQ51665.1"/>
    <property type="molecule type" value="Genomic_DNA"/>
</dbReference>
<dbReference type="InterPro" id="IPR041698">
    <property type="entry name" value="Methyltransf_25"/>
</dbReference>
<dbReference type="SUPFAM" id="SSF53335">
    <property type="entry name" value="S-adenosyl-L-methionine-dependent methyltransferases"/>
    <property type="match status" value="1"/>
</dbReference>
<keyword evidence="3" id="KW-1185">Reference proteome</keyword>
<proteinExistence type="predicted"/>